<dbReference type="EMBL" id="JAENHL010000007">
    <property type="protein sequence ID" value="MBK1868111.1"/>
    <property type="molecule type" value="Genomic_DNA"/>
</dbReference>
<gene>
    <name evidence="1" type="ORF">JHL16_17295</name>
</gene>
<protein>
    <submittedName>
        <fullName evidence="1">DUF4381 domain-containing protein</fullName>
    </submittedName>
</protein>
<sequence length="166" mass="18474">MEPAAPPGPDPLTTLALEKLDDIVQPQPVSWLPETWGWLALALLLVALVVWALWRRHKRYVANRYRREALAEIDRLTATLGVGAAATGIAEVLKRVALKAWPRETTASLSGAAWLVFLKRQNFTSDSATRILDDLEYHAGPGLAESDARDFADDARRWIERLHVSA</sequence>
<evidence type="ECO:0000313" key="2">
    <source>
        <dbReference type="Proteomes" id="UP000616151"/>
    </source>
</evidence>
<accession>A0ACC5R644</accession>
<dbReference type="Proteomes" id="UP000616151">
    <property type="component" value="Unassembled WGS sequence"/>
</dbReference>
<evidence type="ECO:0000313" key="1">
    <source>
        <dbReference type="EMBL" id="MBK1868111.1"/>
    </source>
</evidence>
<proteinExistence type="predicted"/>
<keyword evidence="2" id="KW-1185">Reference proteome</keyword>
<organism evidence="1 2">
    <name type="scientific">Taklimakanibacter albus</name>
    <dbReference type="NCBI Taxonomy" id="2800327"/>
    <lineage>
        <taxon>Bacteria</taxon>
        <taxon>Pseudomonadati</taxon>
        <taxon>Pseudomonadota</taxon>
        <taxon>Alphaproteobacteria</taxon>
        <taxon>Hyphomicrobiales</taxon>
        <taxon>Aestuariivirgaceae</taxon>
        <taxon>Taklimakanibacter</taxon>
    </lineage>
</organism>
<reference evidence="1" key="1">
    <citation type="submission" date="2021-01" db="EMBL/GenBank/DDBJ databases">
        <authorList>
            <person name="Sun Q."/>
        </authorList>
    </citation>
    <scope>NUCLEOTIDE SEQUENCE</scope>
    <source>
        <strain evidence="1">YIM B02566</strain>
    </source>
</reference>
<comment type="caution">
    <text evidence="1">The sequence shown here is derived from an EMBL/GenBank/DDBJ whole genome shotgun (WGS) entry which is preliminary data.</text>
</comment>
<name>A0ACC5R644_9HYPH</name>